<name>A0ABY5BBV9_BURGL</name>
<dbReference type="PANTHER" id="PTHR33375:SF1">
    <property type="entry name" value="CHROMOSOME-PARTITIONING PROTEIN PARB-RELATED"/>
    <property type="match status" value="1"/>
</dbReference>
<dbReference type="InterPro" id="IPR036086">
    <property type="entry name" value="ParB/Sulfiredoxin_sf"/>
</dbReference>
<dbReference type="InterPro" id="IPR041468">
    <property type="entry name" value="HTH_ParB/Spo0J"/>
</dbReference>
<sequence>MMKARRSLDAGFNVEVPAKKTAIDRFAAVDAMVQVDRETEVSEKGNPQAATPVGTAVPALEKVSSQYQKWCIENNYEPGRVILLPLSKVKSSPFNPRHFYRASSITALALNISTQGQQQPVHVTPDYASGDGYFIVDGGRRTRALRESKETTVRAIVVDVPQGIESYKLGYDLNTQHETQTVFDDAVVWRRLLDEGHFPSQAALGEQLGVDKSVVTATLSVAELPESLIEAMLEHPKVFAMNMAYAVVKYFRGVGEKDTAALIRKIIDEGISVRKVIDLVKKATEAKVSTGNRQRYSERVDVKMHGNIKVGDLRAYGDDKLRLDLHGLPRELRDRIQGHLVELLEREMKKAEGPSEI</sequence>
<keyword evidence="4" id="KW-0614">Plasmid</keyword>
<evidence type="ECO:0000313" key="5">
    <source>
        <dbReference type="Proteomes" id="UP001056386"/>
    </source>
</evidence>
<reference evidence="4" key="1">
    <citation type="submission" date="2022-06" db="EMBL/GenBank/DDBJ databases">
        <title>Draft genome sequence of Burkholderia glumae strain GR20004 isolated from rice panicle showing bacterial panicle blight.</title>
        <authorList>
            <person name="Choi S.Y."/>
            <person name="Lee Y.H."/>
        </authorList>
    </citation>
    <scope>NUCLEOTIDE SEQUENCE</scope>
    <source>
        <strain evidence="4">GR20004</strain>
        <plasmid evidence="4">unnamed2</plasmid>
    </source>
</reference>
<evidence type="ECO:0000256" key="1">
    <source>
        <dbReference type="ARBA" id="ARBA00006295"/>
    </source>
</evidence>
<dbReference type="NCBIfam" id="TIGR00180">
    <property type="entry name" value="parB_part"/>
    <property type="match status" value="1"/>
</dbReference>
<evidence type="ECO:0000313" key="4">
    <source>
        <dbReference type="EMBL" id="USS44333.1"/>
    </source>
</evidence>
<comment type="similarity">
    <text evidence="1">Belongs to the ParB family.</text>
</comment>
<dbReference type="InterPro" id="IPR050336">
    <property type="entry name" value="Chromosome_partition/occlusion"/>
</dbReference>
<dbReference type="SMART" id="SM00470">
    <property type="entry name" value="ParB"/>
    <property type="match status" value="1"/>
</dbReference>
<keyword evidence="5" id="KW-1185">Reference proteome</keyword>
<dbReference type="Gene3D" id="1.10.10.2830">
    <property type="match status" value="1"/>
</dbReference>
<organism evidence="4 5">
    <name type="scientific">Burkholderia glumae</name>
    <name type="common">Pseudomonas glumae</name>
    <dbReference type="NCBI Taxonomy" id="337"/>
    <lineage>
        <taxon>Bacteria</taxon>
        <taxon>Pseudomonadati</taxon>
        <taxon>Pseudomonadota</taxon>
        <taxon>Betaproteobacteria</taxon>
        <taxon>Burkholderiales</taxon>
        <taxon>Burkholderiaceae</taxon>
        <taxon>Burkholderia</taxon>
    </lineage>
</organism>
<dbReference type="EMBL" id="CP099585">
    <property type="protein sequence ID" value="USS44333.1"/>
    <property type="molecule type" value="Genomic_DNA"/>
</dbReference>
<dbReference type="Gene3D" id="3.90.1530.30">
    <property type="match status" value="1"/>
</dbReference>
<evidence type="ECO:0000259" key="3">
    <source>
        <dbReference type="SMART" id="SM00470"/>
    </source>
</evidence>
<dbReference type="Pfam" id="PF02195">
    <property type="entry name" value="ParB_N"/>
    <property type="match status" value="1"/>
</dbReference>
<gene>
    <name evidence="4" type="ORF">NFI99_13090</name>
</gene>
<keyword evidence="2" id="KW-0159">Chromosome partition</keyword>
<evidence type="ECO:0000256" key="2">
    <source>
        <dbReference type="ARBA" id="ARBA00022829"/>
    </source>
</evidence>
<dbReference type="Pfam" id="PF17762">
    <property type="entry name" value="HTH_ParB"/>
    <property type="match status" value="1"/>
</dbReference>
<feature type="domain" description="ParB-like N-terminal" evidence="3">
    <location>
        <begin position="82"/>
        <end position="175"/>
    </location>
</feature>
<dbReference type="SUPFAM" id="SSF110849">
    <property type="entry name" value="ParB/Sulfiredoxin"/>
    <property type="match status" value="1"/>
</dbReference>
<accession>A0ABY5BBV9</accession>
<dbReference type="SUPFAM" id="SSF109709">
    <property type="entry name" value="KorB DNA-binding domain-like"/>
    <property type="match status" value="1"/>
</dbReference>
<protein>
    <submittedName>
        <fullName evidence="4">ParB/RepB/Spo0J family partition protein</fullName>
    </submittedName>
</protein>
<dbReference type="InterPro" id="IPR003115">
    <property type="entry name" value="ParB_N"/>
</dbReference>
<dbReference type="Proteomes" id="UP001056386">
    <property type="component" value="Plasmid unnamed2"/>
</dbReference>
<proteinExistence type="inferred from homology"/>
<dbReference type="PANTHER" id="PTHR33375">
    <property type="entry name" value="CHROMOSOME-PARTITIONING PROTEIN PARB-RELATED"/>
    <property type="match status" value="1"/>
</dbReference>
<dbReference type="InterPro" id="IPR004437">
    <property type="entry name" value="ParB/RepB/Spo0J"/>
</dbReference>
<geneLocation type="plasmid" evidence="4 5">
    <name>unnamed2</name>
</geneLocation>
<dbReference type="RefSeq" id="WP_252836643.1">
    <property type="nucleotide sequence ID" value="NZ_CP099585.1"/>
</dbReference>